<dbReference type="RefSeq" id="WP_145379774.1">
    <property type="nucleotide sequence ID" value="NZ_CP036276.1"/>
</dbReference>
<evidence type="ECO:0000313" key="4">
    <source>
        <dbReference type="EMBL" id="QDU47107.1"/>
    </source>
</evidence>
<dbReference type="InterPro" id="IPR004993">
    <property type="entry name" value="GH3"/>
</dbReference>
<sequence length="582" mass="65490">MLDTVRYWGGAPIRLRMRRQVASFVKATQNSRGAQNAVLQRLIALNADSDFGRQHGFSEIRNVADFRARLPISDYEYFRPYIERLKNGESSALLGPQNRLLMFALTSGTTSGAKYIPITSQFMDDYRLGWRIWGVCAYDDHRALYKRRIVQLSSDYDQFRTPGGTPCGNISGLACEMLNPLIQTMYTVPKPVMKIKDPRSKYYAMLRAAIMDSKVGIVTTANPSTLLHLAKLADECREDLIRDIADGTLSSKVTVDDEIRRGLRNKTRANPRRARELEAIVNRTGHLYPKDFWPELELLSVWTGGSMGPYLAGLPQFYGENNIRDHGLSASEGRMTIPLSSNTSSGVLDATSHFFEFIPEEEMGSDDPTVLEAHELVEDRNYFILLTTASGLYRYDIHDVVRCTGFLGTTPTLEFLNKGAHISSITGEKISESQIVAAVRESVDPLGLELGHFTVVPSWGEPPQYRFLVEETNLPSADVGAKIVASTDHCLKRLNPEYDEKRNTGRLGPMTMQLLPKGTWEKFCVKRQSRVGGSLEQYKHPCLVPQLEFYQEFMDEFVNGRRTDTDGIPRPYSSAANRVDAK</sequence>
<dbReference type="Pfam" id="PF03321">
    <property type="entry name" value="GH3"/>
    <property type="match status" value="1"/>
</dbReference>
<feature type="domain" description="GH3 C-terminal" evidence="3">
    <location>
        <begin position="434"/>
        <end position="545"/>
    </location>
</feature>
<evidence type="ECO:0000313" key="5">
    <source>
        <dbReference type="Proteomes" id="UP000319383"/>
    </source>
</evidence>
<accession>A0A517ZX99</accession>
<feature type="domain" description="GH3 middle" evidence="2">
    <location>
        <begin position="347"/>
        <end position="418"/>
    </location>
</feature>
<name>A0A517ZX99_9PLAN</name>
<evidence type="ECO:0000259" key="3">
    <source>
        <dbReference type="Pfam" id="PF23572"/>
    </source>
</evidence>
<dbReference type="Pfam" id="PF23572">
    <property type="entry name" value="GH3_C"/>
    <property type="match status" value="1"/>
</dbReference>
<feature type="region of interest" description="Disordered" evidence="1">
    <location>
        <begin position="561"/>
        <end position="582"/>
    </location>
</feature>
<dbReference type="EMBL" id="CP036276">
    <property type="protein sequence ID" value="QDU47107.1"/>
    <property type="molecule type" value="Genomic_DNA"/>
</dbReference>
<dbReference type="AlphaFoldDB" id="A0A517ZX99"/>
<dbReference type="PANTHER" id="PTHR31901">
    <property type="entry name" value="GH3 DOMAIN-CONTAINING PROTEIN"/>
    <property type="match status" value="1"/>
</dbReference>
<dbReference type="GO" id="GO:0016881">
    <property type="term" value="F:acid-amino acid ligase activity"/>
    <property type="evidence" value="ECO:0007669"/>
    <property type="project" value="TreeGrafter"/>
</dbReference>
<keyword evidence="5" id="KW-1185">Reference proteome</keyword>
<gene>
    <name evidence="4" type="ORF">Mal52_56350</name>
</gene>
<dbReference type="Pfam" id="PF23571">
    <property type="entry name" value="GH3_M"/>
    <property type="match status" value="1"/>
</dbReference>
<dbReference type="InterPro" id="IPR055378">
    <property type="entry name" value="GH3_C"/>
</dbReference>
<evidence type="ECO:0000259" key="2">
    <source>
        <dbReference type="Pfam" id="PF23571"/>
    </source>
</evidence>
<protein>
    <submittedName>
        <fullName evidence="4">GH3 auxin-responsive promoter</fullName>
    </submittedName>
</protein>
<evidence type="ECO:0000256" key="1">
    <source>
        <dbReference type="SAM" id="MobiDB-lite"/>
    </source>
</evidence>
<proteinExistence type="predicted"/>
<reference evidence="4 5" key="1">
    <citation type="submission" date="2019-02" db="EMBL/GenBank/DDBJ databases">
        <title>Deep-cultivation of Planctomycetes and their phenomic and genomic characterization uncovers novel biology.</title>
        <authorList>
            <person name="Wiegand S."/>
            <person name="Jogler M."/>
            <person name="Boedeker C."/>
            <person name="Pinto D."/>
            <person name="Vollmers J."/>
            <person name="Rivas-Marin E."/>
            <person name="Kohn T."/>
            <person name="Peeters S.H."/>
            <person name="Heuer A."/>
            <person name="Rast P."/>
            <person name="Oberbeckmann S."/>
            <person name="Bunk B."/>
            <person name="Jeske O."/>
            <person name="Meyerdierks A."/>
            <person name="Storesund J.E."/>
            <person name="Kallscheuer N."/>
            <person name="Luecker S."/>
            <person name="Lage O.M."/>
            <person name="Pohl T."/>
            <person name="Merkel B.J."/>
            <person name="Hornburger P."/>
            <person name="Mueller R.-W."/>
            <person name="Bruemmer F."/>
            <person name="Labrenz M."/>
            <person name="Spormann A.M."/>
            <person name="Op den Camp H."/>
            <person name="Overmann J."/>
            <person name="Amann R."/>
            <person name="Jetten M.S.M."/>
            <person name="Mascher T."/>
            <person name="Medema M.H."/>
            <person name="Devos D.P."/>
            <person name="Kaster A.-K."/>
            <person name="Ovreas L."/>
            <person name="Rohde M."/>
            <person name="Galperin M.Y."/>
            <person name="Jogler C."/>
        </authorList>
    </citation>
    <scope>NUCLEOTIDE SEQUENCE [LARGE SCALE GENOMIC DNA]</scope>
    <source>
        <strain evidence="4 5">Mal52</strain>
    </source>
</reference>
<dbReference type="PANTHER" id="PTHR31901:SF9">
    <property type="entry name" value="GH3 DOMAIN-CONTAINING PROTEIN"/>
    <property type="match status" value="1"/>
</dbReference>
<dbReference type="Proteomes" id="UP000319383">
    <property type="component" value="Chromosome"/>
</dbReference>
<dbReference type="GO" id="GO:0005737">
    <property type="term" value="C:cytoplasm"/>
    <property type="evidence" value="ECO:0007669"/>
    <property type="project" value="TreeGrafter"/>
</dbReference>
<dbReference type="InterPro" id="IPR055377">
    <property type="entry name" value="GH3_M"/>
</dbReference>
<organism evidence="4 5">
    <name type="scientific">Symmachiella dynata</name>
    <dbReference type="NCBI Taxonomy" id="2527995"/>
    <lineage>
        <taxon>Bacteria</taxon>
        <taxon>Pseudomonadati</taxon>
        <taxon>Planctomycetota</taxon>
        <taxon>Planctomycetia</taxon>
        <taxon>Planctomycetales</taxon>
        <taxon>Planctomycetaceae</taxon>
        <taxon>Symmachiella</taxon>
    </lineage>
</organism>
<dbReference type="KEGG" id="sdyn:Mal52_56350"/>